<keyword evidence="2" id="KW-0732">Signal</keyword>
<reference evidence="5" key="1">
    <citation type="submission" date="2019-09" db="EMBL/GenBank/DDBJ databases">
        <authorList>
            <person name="Jung D.-H."/>
        </authorList>
    </citation>
    <scope>NUCLEOTIDE SEQUENCE [LARGE SCALE GENOMIC DNA]</scope>
    <source>
        <strain evidence="5">JA-25</strain>
    </source>
</reference>
<feature type="domain" description="PA14" evidence="3">
    <location>
        <begin position="253"/>
        <end position="389"/>
    </location>
</feature>
<evidence type="ECO:0000313" key="4">
    <source>
        <dbReference type="EMBL" id="NID11295.1"/>
    </source>
</evidence>
<dbReference type="PROSITE" id="PS51820">
    <property type="entry name" value="PA14"/>
    <property type="match status" value="1"/>
</dbReference>
<organism evidence="4 5">
    <name type="scientific">Fibrivirga algicola</name>
    <dbReference type="NCBI Taxonomy" id="2950420"/>
    <lineage>
        <taxon>Bacteria</taxon>
        <taxon>Pseudomonadati</taxon>
        <taxon>Bacteroidota</taxon>
        <taxon>Cytophagia</taxon>
        <taxon>Cytophagales</taxon>
        <taxon>Spirosomataceae</taxon>
        <taxon>Fibrivirga</taxon>
    </lineage>
</organism>
<dbReference type="Pfam" id="PF06439">
    <property type="entry name" value="3keto-disac_hyd"/>
    <property type="match status" value="1"/>
</dbReference>
<evidence type="ECO:0000259" key="3">
    <source>
        <dbReference type="PROSITE" id="PS51820"/>
    </source>
</evidence>
<accession>A0ABX0QJD3</accession>
<feature type="signal peptide" evidence="2">
    <location>
        <begin position="1"/>
        <end position="22"/>
    </location>
</feature>
<feature type="chain" id="PRO_5046521524" evidence="2">
    <location>
        <begin position="23"/>
        <end position="621"/>
    </location>
</feature>
<dbReference type="Gene3D" id="2.60.120.380">
    <property type="match status" value="1"/>
</dbReference>
<gene>
    <name evidence="4" type="ORF">F7231_14055</name>
</gene>
<reference evidence="5" key="2">
    <citation type="submission" date="2023-07" db="EMBL/GenBank/DDBJ databases">
        <authorList>
            <person name="Jung D.-H."/>
        </authorList>
    </citation>
    <scope>NUCLEOTIDE SEQUENCE [LARGE SCALE GENOMIC DNA]</scope>
    <source>
        <strain evidence="5">JA-25</strain>
    </source>
</reference>
<dbReference type="RefSeq" id="WP_166692324.1">
    <property type="nucleotide sequence ID" value="NZ_WAEL01000004.1"/>
</dbReference>
<evidence type="ECO:0000256" key="2">
    <source>
        <dbReference type="SAM" id="SignalP"/>
    </source>
</evidence>
<proteinExistence type="predicted"/>
<dbReference type="EMBL" id="WAEL01000004">
    <property type="protein sequence ID" value="NID11295.1"/>
    <property type="molecule type" value="Genomic_DNA"/>
</dbReference>
<evidence type="ECO:0000313" key="5">
    <source>
        <dbReference type="Proteomes" id="UP000606008"/>
    </source>
</evidence>
<dbReference type="Gene3D" id="2.60.120.560">
    <property type="entry name" value="Exo-inulinase, domain 1"/>
    <property type="match status" value="1"/>
</dbReference>
<keyword evidence="5" id="KW-1185">Reference proteome</keyword>
<dbReference type="InterPro" id="IPR037524">
    <property type="entry name" value="PA14/GLEYA"/>
</dbReference>
<dbReference type="InterPro" id="IPR010496">
    <property type="entry name" value="AL/BT2_dom"/>
</dbReference>
<protein>
    <submittedName>
        <fullName evidence="4">DUF1080 domain-containing protein</fullName>
    </submittedName>
</protein>
<comment type="caution">
    <text evidence="4">The sequence shown here is derived from an EMBL/GenBank/DDBJ whole genome shotgun (WGS) entry which is preliminary data.</text>
</comment>
<evidence type="ECO:0000256" key="1">
    <source>
        <dbReference type="SAM" id="MobiDB-lite"/>
    </source>
</evidence>
<name>A0ABX0QJD3_9BACT</name>
<sequence length="621" mass="66784">MRIASTLALSLGSCLFSSLALSQPATKLPLNDLSAFRTPVSGNWRTAADVMADLTKPNALQTKPASAGAAGSILVCIPAGQPGSQHNLLTTLEHGDVDLELDFMMAKGSNSGVFLQGRYEIQLFDSWGVTTPRSSDVGAVYERWDDSRPEGKKGYEGHPARQNAGKAPGLWQHLKVAFQAPRFDASGKKTENARILRAELNGVLIHENLELTGPTRGPINANEAARGPLVFQGDHGAVAIRNITYTSYDKSKPRLSNLSYALYKGNFKDEASFGGTPPEAKGPVSALTTGITRLTNDFAVKYTGTLHVDDPGEYTFAMSTANGAGQIKINNQPLSQWGLRNNTGKMTLPAGDLPFEATYSKIYGGGTPDFQIAVSGPGIRQFMLTPTAISEGGDTDPILVTAETNTILRSFMDLPRTRNERGRAYRVTHGISVGSPQQVHYTYDADNGSVVQVWRGMFLDATPMWENRGDGSSRPMGAVNYLGGKPQLTVARLASPQAAWPTDTTGSGFRPKGYQLDNNDQPTFRYMMASATVEDQIQALPDGHGIRRQLSVTQPGAGLYARLASGTSIEQMPNNTYLIDGKAYMIELADASGSKPIIRTSNGAQELIVPVTGKLTYSILF</sequence>
<dbReference type="Proteomes" id="UP000606008">
    <property type="component" value="Unassembled WGS sequence"/>
</dbReference>
<feature type="region of interest" description="Disordered" evidence="1">
    <location>
        <begin position="496"/>
        <end position="515"/>
    </location>
</feature>